<dbReference type="AlphaFoldDB" id="A0A7X5U493"/>
<name>A0A7X5U493_9MYCO</name>
<accession>A0A7X5U493</accession>
<dbReference type="EMBL" id="JAANOW010000003">
    <property type="protein sequence ID" value="NIH98057.1"/>
    <property type="molecule type" value="Genomic_DNA"/>
</dbReference>
<proteinExistence type="predicted"/>
<evidence type="ECO:0000313" key="2">
    <source>
        <dbReference type="Proteomes" id="UP000547444"/>
    </source>
</evidence>
<dbReference type="Proteomes" id="UP000547444">
    <property type="component" value="Unassembled WGS sequence"/>
</dbReference>
<gene>
    <name evidence="1" type="ORF">FHU31_005063</name>
</gene>
<protein>
    <submittedName>
        <fullName evidence="1">Uncharacterized protein</fullName>
    </submittedName>
</protein>
<keyword evidence="2" id="KW-1185">Reference proteome</keyword>
<dbReference type="RefSeq" id="WP_167163411.1">
    <property type="nucleotide sequence ID" value="NZ_JAANOW010000003.1"/>
</dbReference>
<evidence type="ECO:0000313" key="1">
    <source>
        <dbReference type="EMBL" id="NIH98057.1"/>
    </source>
</evidence>
<organism evidence="1 2">
    <name type="scientific">Mycolicibacterium fluoranthenivorans</name>
    <dbReference type="NCBI Taxonomy" id="258505"/>
    <lineage>
        <taxon>Bacteria</taxon>
        <taxon>Bacillati</taxon>
        <taxon>Actinomycetota</taxon>
        <taxon>Actinomycetes</taxon>
        <taxon>Mycobacteriales</taxon>
        <taxon>Mycobacteriaceae</taxon>
        <taxon>Mycolicibacterium</taxon>
    </lineage>
</organism>
<sequence>MKDALRAAPTPFDATLEVPATFDVVAGTPVVLVADDGGPPVLRGPWMAKATPYLTVLRLTSYATGRTVARETVVNAAEFVVANKPGIARIESVSVPLITKDRETGAMLASITVSVTVRQTA</sequence>
<comment type="caution">
    <text evidence="1">The sequence shown here is derived from an EMBL/GenBank/DDBJ whole genome shotgun (WGS) entry which is preliminary data.</text>
</comment>
<reference evidence="1 2" key="1">
    <citation type="submission" date="2020-03" db="EMBL/GenBank/DDBJ databases">
        <title>Sequencing the genomes of 1000 actinobacteria strains.</title>
        <authorList>
            <person name="Klenk H.-P."/>
        </authorList>
    </citation>
    <scope>NUCLEOTIDE SEQUENCE [LARGE SCALE GENOMIC DNA]</scope>
    <source>
        <strain evidence="1 2">DSM 44556</strain>
    </source>
</reference>